<organism evidence="5 6">
    <name type="scientific">Fulvitalea axinellae</name>
    <dbReference type="NCBI Taxonomy" id="1182444"/>
    <lineage>
        <taxon>Bacteria</taxon>
        <taxon>Pseudomonadati</taxon>
        <taxon>Bacteroidota</taxon>
        <taxon>Cytophagia</taxon>
        <taxon>Cytophagales</taxon>
        <taxon>Persicobacteraceae</taxon>
        <taxon>Fulvitalea</taxon>
    </lineage>
</organism>
<dbReference type="CDD" id="cd05374">
    <property type="entry name" value="17beta-HSD-like_SDR_c"/>
    <property type="match status" value="1"/>
</dbReference>
<sequence>MSKEKETKVVLVTGASSGIGQAIARHLAKSGYKVYGTSRKIRQEQGVIPMIMDVNNEDSVQQTVNDIIEDEGRLDAVVNCAGLGINGSVEEMPVKEAKAAFETNFFGVMRVCQAVMPQMRKQRYGAIINVSSIAGEVGLPFRGYYSASKFAVEGLTEALRMEARPFGVRVMILQPGDFNTNIANSRRGQGVPKDSPYHKLLTDMERQIKEGMDKAPGPEEIGPYVERMLKKSNPALRYRVGALLETITPTAKRILPQKLFQKLIMSFYGLNGVTPEDIGPQK</sequence>
<keyword evidence="6" id="KW-1185">Reference proteome</keyword>
<accession>A0AAU9D2P1</accession>
<comment type="similarity">
    <text evidence="1 3">Belongs to the short-chain dehydrogenases/reductases (SDR) family.</text>
</comment>
<dbReference type="InterPro" id="IPR002347">
    <property type="entry name" value="SDR_fam"/>
</dbReference>
<reference evidence="5 6" key="1">
    <citation type="submission" date="2021-12" db="EMBL/GenBank/DDBJ databases">
        <title>Genome sequencing of bacteria with rrn-lacking chromosome and rrn-plasmid.</title>
        <authorList>
            <person name="Anda M."/>
            <person name="Iwasaki W."/>
        </authorList>
    </citation>
    <scope>NUCLEOTIDE SEQUENCE [LARGE SCALE GENOMIC DNA]</scope>
    <source>
        <strain evidence="5 6">DSM 100852</strain>
    </source>
</reference>
<evidence type="ECO:0000256" key="2">
    <source>
        <dbReference type="ARBA" id="ARBA00023002"/>
    </source>
</evidence>
<dbReference type="InterPro" id="IPR020904">
    <property type="entry name" value="Sc_DH/Rdtase_CS"/>
</dbReference>
<dbReference type="PRINTS" id="PR00081">
    <property type="entry name" value="GDHRDH"/>
</dbReference>
<evidence type="ECO:0000313" key="5">
    <source>
        <dbReference type="EMBL" id="BDD10223.1"/>
    </source>
</evidence>
<dbReference type="EMBL" id="AP025314">
    <property type="protein sequence ID" value="BDD10223.1"/>
    <property type="molecule type" value="Genomic_DNA"/>
</dbReference>
<dbReference type="RefSeq" id="WP_338391793.1">
    <property type="nucleotide sequence ID" value="NZ_AP025314.1"/>
</dbReference>
<dbReference type="AlphaFoldDB" id="A0AAU9D2P1"/>
<dbReference type="Proteomes" id="UP001348817">
    <property type="component" value="Chromosome"/>
</dbReference>
<dbReference type="GO" id="GO:0016491">
    <property type="term" value="F:oxidoreductase activity"/>
    <property type="evidence" value="ECO:0007669"/>
    <property type="project" value="UniProtKB-KW"/>
</dbReference>
<evidence type="ECO:0000256" key="3">
    <source>
        <dbReference type="RuleBase" id="RU000363"/>
    </source>
</evidence>
<evidence type="ECO:0000313" key="6">
    <source>
        <dbReference type="Proteomes" id="UP001348817"/>
    </source>
</evidence>
<dbReference type="KEGG" id="fax:FUAX_26550"/>
<dbReference type="InterPro" id="IPR051911">
    <property type="entry name" value="SDR_oxidoreductase"/>
</dbReference>
<dbReference type="InterPro" id="IPR057326">
    <property type="entry name" value="KR_dom"/>
</dbReference>
<dbReference type="PANTHER" id="PTHR43976">
    <property type="entry name" value="SHORT CHAIN DEHYDROGENASE"/>
    <property type="match status" value="1"/>
</dbReference>
<gene>
    <name evidence="5" type="ORF">FUAX_26550</name>
</gene>
<dbReference type="Gene3D" id="3.40.50.720">
    <property type="entry name" value="NAD(P)-binding Rossmann-like Domain"/>
    <property type="match status" value="1"/>
</dbReference>
<proteinExistence type="inferred from homology"/>
<keyword evidence="2" id="KW-0560">Oxidoreductase</keyword>
<evidence type="ECO:0000259" key="4">
    <source>
        <dbReference type="SMART" id="SM00822"/>
    </source>
</evidence>
<dbReference type="PANTHER" id="PTHR43976:SF16">
    <property type="entry name" value="SHORT-CHAIN DEHYDROGENASE_REDUCTASE FAMILY PROTEIN"/>
    <property type="match status" value="1"/>
</dbReference>
<dbReference type="SMART" id="SM00822">
    <property type="entry name" value="PKS_KR"/>
    <property type="match status" value="1"/>
</dbReference>
<dbReference type="PRINTS" id="PR00080">
    <property type="entry name" value="SDRFAMILY"/>
</dbReference>
<evidence type="ECO:0000256" key="1">
    <source>
        <dbReference type="ARBA" id="ARBA00006484"/>
    </source>
</evidence>
<dbReference type="InterPro" id="IPR036291">
    <property type="entry name" value="NAD(P)-bd_dom_sf"/>
</dbReference>
<protein>
    <submittedName>
        <fullName evidence="5">Short-chain dehydrogenase/reductase</fullName>
    </submittedName>
</protein>
<dbReference type="SUPFAM" id="SSF51735">
    <property type="entry name" value="NAD(P)-binding Rossmann-fold domains"/>
    <property type="match status" value="1"/>
</dbReference>
<name>A0AAU9D2P1_9BACT</name>
<feature type="domain" description="Ketoreductase" evidence="4">
    <location>
        <begin position="8"/>
        <end position="175"/>
    </location>
</feature>
<dbReference type="PROSITE" id="PS00061">
    <property type="entry name" value="ADH_SHORT"/>
    <property type="match status" value="1"/>
</dbReference>
<dbReference type="Pfam" id="PF00106">
    <property type="entry name" value="adh_short"/>
    <property type="match status" value="1"/>
</dbReference>